<dbReference type="Proteomes" id="UP000381093">
    <property type="component" value="Unassembled WGS sequence"/>
</dbReference>
<name>A0A5E7A032_PSEFL</name>
<organism evidence="1 2">
    <name type="scientific">Pseudomonas fluorescens</name>
    <dbReference type="NCBI Taxonomy" id="294"/>
    <lineage>
        <taxon>Bacteria</taxon>
        <taxon>Pseudomonadati</taxon>
        <taxon>Pseudomonadota</taxon>
        <taxon>Gammaproteobacteria</taxon>
        <taxon>Pseudomonadales</taxon>
        <taxon>Pseudomonadaceae</taxon>
        <taxon>Pseudomonas</taxon>
    </lineage>
</organism>
<sequence>MKDLSEKMAAGGPLVQQALQALLRYNEAKGVKPAGEVERLRLDAESLTAGVHEYHRRILSEPVSPLH</sequence>
<dbReference type="AlphaFoldDB" id="A0A5E7A032"/>
<evidence type="ECO:0000313" key="1">
    <source>
        <dbReference type="EMBL" id="VVN71405.1"/>
    </source>
</evidence>
<evidence type="ECO:0000313" key="2">
    <source>
        <dbReference type="Proteomes" id="UP000381093"/>
    </source>
</evidence>
<protein>
    <submittedName>
        <fullName evidence="1">Uncharacterized protein</fullName>
    </submittedName>
</protein>
<dbReference type="RefSeq" id="WP_150762985.1">
    <property type="nucleotide sequence ID" value="NZ_CABVHW010000001.1"/>
</dbReference>
<dbReference type="EMBL" id="CABVHW010000001">
    <property type="protein sequence ID" value="VVN71405.1"/>
    <property type="molecule type" value="Genomic_DNA"/>
</dbReference>
<proteinExistence type="predicted"/>
<accession>A0A5E7A032</accession>
<gene>
    <name evidence="1" type="ORF">PS710_00453</name>
</gene>
<reference evidence="1 2" key="1">
    <citation type="submission" date="2019-09" db="EMBL/GenBank/DDBJ databases">
        <authorList>
            <person name="Chandra G."/>
            <person name="Truman W A."/>
        </authorList>
    </citation>
    <scope>NUCLEOTIDE SEQUENCE [LARGE SCALE GENOMIC DNA]</scope>
    <source>
        <strain evidence="1">PS710</strain>
    </source>
</reference>